<evidence type="ECO:0000256" key="10">
    <source>
        <dbReference type="ARBA" id="ARBA00023235"/>
    </source>
</evidence>
<evidence type="ECO:0000256" key="9">
    <source>
        <dbReference type="ARBA" id="ARBA00023204"/>
    </source>
</evidence>
<dbReference type="GO" id="GO:0005829">
    <property type="term" value="C:cytosol"/>
    <property type="evidence" value="ECO:0007669"/>
    <property type="project" value="TreeGrafter"/>
</dbReference>
<dbReference type="InterPro" id="IPR027417">
    <property type="entry name" value="P-loop_NTPase"/>
</dbReference>
<keyword evidence="6" id="KW-0269">Exonuclease</keyword>
<feature type="binding site" evidence="15">
    <location>
        <begin position="29"/>
        <end position="36"/>
    </location>
    <ligand>
        <name>ATP</name>
        <dbReference type="ChEBI" id="CHEBI:30616"/>
    </ligand>
</feature>
<keyword evidence="1" id="KW-0540">Nuclease</keyword>
<dbReference type="Pfam" id="PF00580">
    <property type="entry name" value="UvrD-helicase"/>
    <property type="match status" value="1"/>
</dbReference>
<evidence type="ECO:0000313" key="19">
    <source>
        <dbReference type="Proteomes" id="UP000263993"/>
    </source>
</evidence>
<dbReference type="PROSITE" id="PS51198">
    <property type="entry name" value="UVRD_HELICASE_ATP_BIND"/>
    <property type="match status" value="1"/>
</dbReference>
<evidence type="ECO:0000256" key="5">
    <source>
        <dbReference type="ARBA" id="ARBA00022806"/>
    </source>
</evidence>
<dbReference type="Gene3D" id="3.40.50.300">
    <property type="entry name" value="P-loop containing nucleotide triphosphate hydrolases"/>
    <property type="match status" value="3"/>
</dbReference>
<comment type="catalytic activity">
    <reaction evidence="11">
        <text>Couples ATP hydrolysis with the unwinding of duplex DNA by translocating in the 3'-5' direction.</text>
        <dbReference type="EC" id="5.6.2.4"/>
    </reaction>
</comment>
<dbReference type="Gene3D" id="3.30.160.800">
    <property type="match status" value="1"/>
</dbReference>
<evidence type="ECO:0000256" key="12">
    <source>
        <dbReference type="ARBA" id="ARBA00034808"/>
    </source>
</evidence>
<dbReference type="OrthoDB" id="9810135at2"/>
<evidence type="ECO:0000256" key="3">
    <source>
        <dbReference type="ARBA" id="ARBA00022763"/>
    </source>
</evidence>
<dbReference type="SUPFAM" id="SSF52980">
    <property type="entry name" value="Restriction endonuclease-like"/>
    <property type="match status" value="1"/>
</dbReference>
<dbReference type="GO" id="GO:0000725">
    <property type="term" value="P:recombinational repair"/>
    <property type="evidence" value="ECO:0007669"/>
    <property type="project" value="TreeGrafter"/>
</dbReference>
<evidence type="ECO:0000256" key="6">
    <source>
        <dbReference type="ARBA" id="ARBA00022839"/>
    </source>
</evidence>
<keyword evidence="4 15" id="KW-0378">Hydrolase</keyword>
<dbReference type="GO" id="GO:0043138">
    <property type="term" value="F:3'-5' DNA helicase activity"/>
    <property type="evidence" value="ECO:0007669"/>
    <property type="project" value="UniProtKB-EC"/>
</dbReference>
<dbReference type="InterPro" id="IPR014151">
    <property type="entry name" value="DNA_helicase_AddA"/>
</dbReference>
<evidence type="ECO:0000256" key="11">
    <source>
        <dbReference type="ARBA" id="ARBA00034617"/>
    </source>
</evidence>
<evidence type="ECO:0000256" key="14">
    <source>
        <dbReference type="ARBA" id="ARBA00048988"/>
    </source>
</evidence>
<comment type="catalytic activity">
    <reaction evidence="14">
        <text>ATP + H2O = ADP + phosphate + H(+)</text>
        <dbReference type="Rhea" id="RHEA:13065"/>
        <dbReference type="ChEBI" id="CHEBI:15377"/>
        <dbReference type="ChEBI" id="CHEBI:15378"/>
        <dbReference type="ChEBI" id="CHEBI:30616"/>
        <dbReference type="ChEBI" id="CHEBI:43474"/>
        <dbReference type="ChEBI" id="CHEBI:456216"/>
        <dbReference type="EC" id="5.6.2.4"/>
    </reaction>
</comment>
<dbReference type="GO" id="GO:0004527">
    <property type="term" value="F:exonuclease activity"/>
    <property type="evidence" value="ECO:0007669"/>
    <property type="project" value="UniProtKB-KW"/>
</dbReference>
<dbReference type="PROSITE" id="PS51217">
    <property type="entry name" value="UVRD_HELICASE_CTER"/>
    <property type="match status" value="1"/>
</dbReference>
<dbReference type="GO" id="GO:0033202">
    <property type="term" value="C:DNA helicase complex"/>
    <property type="evidence" value="ECO:0007669"/>
    <property type="project" value="TreeGrafter"/>
</dbReference>
<dbReference type="InterPro" id="IPR038726">
    <property type="entry name" value="PDDEXK_AddAB-type"/>
</dbReference>
<evidence type="ECO:0000256" key="8">
    <source>
        <dbReference type="ARBA" id="ARBA00023125"/>
    </source>
</evidence>
<dbReference type="EMBL" id="QRGO01000001">
    <property type="protein sequence ID" value="RDV04147.1"/>
    <property type="molecule type" value="Genomic_DNA"/>
</dbReference>
<dbReference type="RefSeq" id="WP_115516173.1">
    <property type="nucleotide sequence ID" value="NZ_QRGO01000001.1"/>
</dbReference>
<dbReference type="Gene3D" id="1.10.486.10">
    <property type="entry name" value="PCRA, domain 4"/>
    <property type="match status" value="1"/>
</dbReference>
<evidence type="ECO:0000256" key="2">
    <source>
        <dbReference type="ARBA" id="ARBA00022741"/>
    </source>
</evidence>
<dbReference type="GO" id="GO:0005524">
    <property type="term" value="F:ATP binding"/>
    <property type="evidence" value="ECO:0007669"/>
    <property type="project" value="UniProtKB-UniRule"/>
</dbReference>
<dbReference type="PANTHER" id="PTHR11070">
    <property type="entry name" value="UVRD / RECB / PCRA DNA HELICASE FAMILY MEMBER"/>
    <property type="match status" value="1"/>
</dbReference>
<sequence>MSKPLAIPSDVIALQTSASDPAQSAWVSANAGSGKTHVLAQRVIRLLLNGTDPARILCITFTKAAAANMANRVFDVLRGWTVLDDTALDAAISRTGVRTITPALRLRARQLFALALDTPGGLKVQTIHAFCTQLLHLFPFEANVPARFEVLDEATEHQLLHKLTMDVLLEAAQKPDTPLGRALRKAVLAAADQTFQDMVRNAIRARDGLTRWIEAAGGIDGATAQLSQALGLKPDDTAEAVDAALFAESLFIQSEWPSVAAVLETGTKTDKDQGGRFRSLATLDAVARIETYLDIFCTGTREKTRERIATSGVQKTHPDICERLTRERDRVWALLTRKRAVEARDRSMALFAIAYAVIGSFQKEKSRRGLLDYDDLIDKTLELLTEESAAWVHYKLDSGIHHVLIDEAQDTSPKQWAIVKALVSEFFAGKGAHDRMRTIFAVGDEKQSIFSFQGAAPREFAANRRQFAQMHERAELAFTGIEFKRSFRSGANVLGAVDTVFASAAAFAGLSDDNVAPIHEALPDKAPGLVELWNLTEADLIEKKPAWQAPFDLQTARSAPAKLAERIANTIAAWRRHGVAPKDVLILVRQRGPLFEAVIRALKQANIPVAGADRLVLAQHIAVMDLMVLADALLLPDDDLALATILKSPLFGLTDAVLEQLAWDRKGKSLYASLHAQRPELAARFDVLRGKARELSPFAFYAWLLGAHDGRKQFLSRLGHEASDALDEFLNLALDYESRETPTLQGFVAWLRAAEAEVKRDMEMERDEVRVMTVHGAKGLEARFVILADTTTKPEGAIPPKLLTLTPDKAVPDAASPMVWSGRKANDSAAMAAAREAKLREATDEYRRLLYVAMTRAAERLVVCGIKGDRKIPDGCWYQLVENALGEIAVRETADDKIGDGEGTVRRYRKADLLASSASQEEKLTTPGQPPSPAIVLPDWLQREAPRDTITRIITPSGFDESAPRPLPTNGQNKAQNMAMLRGSLTHRLLQSLPGIPADRRLKAAQDYVAREGDKLAEADRAALIADVLRVLDDARFGALFGPGSRAEVPIVGLVDIDGETRRVNGQVDRLIVTADWVLIADYKTNRPAPRALAEVPPQYVRQLALYRAVLTKLYPGKAVRCALIWTEVADLMELSEDALTHALTAVTSAR</sequence>
<keyword evidence="7 15" id="KW-0067">ATP-binding</keyword>
<dbReference type="PANTHER" id="PTHR11070:SF2">
    <property type="entry name" value="ATP-DEPENDENT DNA HELICASE SRS2"/>
    <property type="match status" value="1"/>
</dbReference>
<evidence type="ECO:0000256" key="7">
    <source>
        <dbReference type="ARBA" id="ARBA00022840"/>
    </source>
</evidence>
<accession>A0A371B9G9</accession>
<keyword evidence="8" id="KW-0238">DNA-binding</keyword>
<gene>
    <name evidence="18" type="primary">addA</name>
    <name evidence="18" type="ORF">DXH78_05840</name>
</gene>
<dbReference type="InterPro" id="IPR014017">
    <property type="entry name" value="DNA_helicase_UvrD-like_C"/>
</dbReference>
<dbReference type="Pfam" id="PF13361">
    <property type="entry name" value="UvrD_C"/>
    <property type="match status" value="1"/>
</dbReference>
<dbReference type="InterPro" id="IPR011604">
    <property type="entry name" value="PDDEXK-like_dom_sf"/>
</dbReference>
<evidence type="ECO:0000313" key="18">
    <source>
        <dbReference type="EMBL" id="RDV04147.1"/>
    </source>
</evidence>
<comment type="caution">
    <text evidence="18">The sequence shown here is derived from an EMBL/GenBank/DDBJ whole genome shotgun (WGS) entry which is preliminary data.</text>
</comment>
<evidence type="ECO:0000259" key="17">
    <source>
        <dbReference type="PROSITE" id="PS51217"/>
    </source>
</evidence>
<dbReference type="Pfam" id="PF12705">
    <property type="entry name" value="PDDEXK_1"/>
    <property type="match status" value="1"/>
</dbReference>
<keyword evidence="5 15" id="KW-0347">Helicase</keyword>
<dbReference type="NCBIfam" id="TIGR02784">
    <property type="entry name" value="addA_alphas"/>
    <property type="match status" value="1"/>
</dbReference>
<feature type="domain" description="UvrD-like helicase ATP-binding" evidence="16">
    <location>
        <begin position="8"/>
        <end position="490"/>
    </location>
</feature>
<keyword evidence="10" id="KW-0413">Isomerase</keyword>
<dbReference type="Gene3D" id="3.90.320.10">
    <property type="match status" value="1"/>
</dbReference>
<evidence type="ECO:0000256" key="4">
    <source>
        <dbReference type="ARBA" id="ARBA00022801"/>
    </source>
</evidence>
<dbReference type="InterPro" id="IPR000212">
    <property type="entry name" value="DNA_helicase_UvrD/REP"/>
</dbReference>
<feature type="domain" description="UvrD-like helicase C-terminal" evidence="17">
    <location>
        <begin position="513"/>
        <end position="779"/>
    </location>
</feature>
<organism evidence="18 19">
    <name type="scientific">Undibacter mobilis</name>
    <dbReference type="NCBI Taxonomy" id="2292256"/>
    <lineage>
        <taxon>Bacteria</taxon>
        <taxon>Pseudomonadati</taxon>
        <taxon>Pseudomonadota</taxon>
        <taxon>Alphaproteobacteria</taxon>
        <taxon>Hyphomicrobiales</taxon>
        <taxon>Nitrobacteraceae</taxon>
        <taxon>Undibacter</taxon>
    </lineage>
</organism>
<evidence type="ECO:0000259" key="16">
    <source>
        <dbReference type="PROSITE" id="PS51198"/>
    </source>
</evidence>
<keyword evidence="9" id="KW-0234">DNA repair</keyword>
<name>A0A371B9G9_9BRAD</name>
<dbReference type="EC" id="5.6.2.4" evidence="12"/>
<evidence type="ECO:0000256" key="1">
    <source>
        <dbReference type="ARBA" id="ARBA00022722"/>
    </source>
</evidence>
<dbReference type="AlphaFoldDB" id="A0A371B9G9"/>
<keyword evidence="19" id="KW-1185">Reference proteome</keyword>
<evidence type="ECO:0000256" key="15">
    <source>
        <dbReference type="PROSITE-ProRule" id="PRU00560"/>
    </source>
</evidence>
<dbReference type="SUPFAM" id="SSF52540">
    <property type="entry name" value="P-loop containing nucleoside triphosphate hydrolases"/>
    <property type="match status" value="1"/>
</dbReference>
<proteinExistence type="predicted"/>
<reference evidence="19" key="1">
    <citation type="submission" date="2018-08" db="EMBL/GenBank/DDBJ databases">
        <authorList>
            <person name="Kim S.-J."/>
            <person name="Jung G.-Y."/>
        </authorList>
    </citation>
    <scope>NUCLEOTIDE SEQUENCE [LARGE SCALE GENOMIC DNA]</scope>
    <source>
        <strain evidence="19">GY_H</strain>
    </source>
</reference>
<keyword evidence="3" id="KW-0227">DNA damage</keyword>
<evidence type="ECO:0000256" key="13">
    <source>
        <dbReference type="ARBA" id="ARBA00034923"/>
    </source>
</evidence>
<dbReference type="InterPro" id="IPR014016">
    <property type="entry name" value="UvrD-like_ATP-bd"/>
</dbReference>
<dbReference type="Proteomes" id="UP000263993">
    <property type="component" value="Unassembled WGS sequence"/>
</dbReference>
<dbReference type="GO" id="GO:0003677">
    <property type="term" value="F:DNA binding"/>
    <property type="evidence" value="ECO:0007669"/>
    <property type="project" value="UniProtKB-KW"/>
</dbReference>
<protein>
    <recommendedName>
        <fullName evidence="12">DNA 3'-5' helicase</fullName>
        <ecNumber evidence="12">5.6.2.4</ecNumber>
    </recommendedName>
    <alternativeName>
        <fullName evidence="13">DNA 3'-5' helicase II</fullName>
    </alternativeName>
</protein>
<keyword evidence="2 15" id="KW-0547">Nucleotide-binding</keyword>
<dbReference type="InterPro" id="IPR011335">
    <property type="entry name" value="Restrct_endonuc-II-like"/>
</dbReference>